<evidence type="ECO:0000256" key="1">
    <source>
        <dbReference type="ARBA" id="ARBA00001946"/>
    </source>
</evidence>
<evidence type="ECO:0000256" key="8">
    <source>
        <dbReference type="ARBA" id="ARBA00022842"/>
    </source>
</evidence>
<keyword evidence="3" id="KW-0963">Cytoplasm</keyword>
<evidence type="ECO:0000256" key="2">
    <source>
        <dbReference type="ARBA" id="ARBA00001971"/>
    </source>
</evidence>
<comment type="cofactor">
    <cofactor evidence="2">
        <name>heme</name>
        <dbReference type="ChEBI" id="CHEBI:30413"/>
    </cofactor>
</comment>
<feature type="domain" description="GAF" evidence="11">
    <location>
        <begin position="57"/>
        <end position="204"/>
    </location>
</feature>
<dbReference type="GO" id="GO:0005524">
    <property type="term" value="F:ATP binding"/>
    <property type="evidence" value="ECO:0007669"/>
    <property type="project" value="UniProtKB-ARBA"/>
</dbReference>
<dbReference type="GO" id="GO:0000287">
    <property type="term" value="F:magnesium ion binding"/>
    <property type="evidence" value="ECO:0007669"/>
    <property type="project" value="UniProtKB-ARBA"/>
</dbReference>
<dbReference type="Gene3D" id="1.20.5.1930">
    <property type="match status" value="1"/>
</dbReference>
<dbReference type="EMBL" id="CP046171">
    <property type="protein sequence ID" value="QIS02993.1"/>
    <property type="molecule type" value="Genomic_DNA"/>
</dbReference>
<dbReference type="InterPro" id="IPR003018">
    <property type="entry name" value="GAF"/>
</dbReference>
<evidence type="ECO:0000256" key="6">
    <source>
        <dbReference type="ARBA" id="ARBA00022723"/>
    </source>
</evidence>
<gene>
    <name evidence="12" type="ORF">F5X71_12325</name>
</gene>
<dbReference type="SUPFAM" id="SSF55874">
    <property type="entry name" value="ATPase domain of HSP90 chaperone/DNA topoisomerase II/histidine kinase"/>
    <property type="match status" value="1"/>
</dbReference>
<evidence type="ECO:0000256" key="4">
    <source>
        <dbReference type="ARBA" id="ARBA00022553"/>
    </source>
</evidence>
<dbReference type="InterPro" id="IPR036890">
    <property type="entry name" value="HATPase_C_sf"/>
</dbReference>
<dbReference type="Proteomes" id="UP000501705">
    <property type="component" value="Chromosome"/>
</dbReference>
<dbReference type="GO" id="GO:0019826">
    <property type="term" value="F:oxygen sensor activity"/>
    <property type="evidence" value="ECO:0007669"/>
    <property type="project" value="UniProtKB-ARBA"/>
</dbReference>
<evidence type="ECO:0000256" key="9">
    <source>
        <dbReference type="ARBA" id="ARBA00023004"/>
    </source>
</evidence>
<dbReference type="CDD" id="cd16917">
    <property type="entry name" value="HATPase_UhpB-NarQ-NarX-like"/>
    <property type="match status" value="1"/>
</dbReference>
<keyword evidence="8" id="KW-0460">Magnesium</keyword>
<keyword evidence="5" id="KW-0808">Transferase</keyword>
<dbReference type="InterPro" id="IPR050482">
    <property type="entry name" value="Sensor_HK_TwoCompSys"/>
</dbReference>
<name>A0A6G9XQ85_NOCBR</name>
<dbReference type="InterPro" id="IPR003594">
    <property type="entry name" value="HATPase_dom"/>
</dbReference>
<evidence type="ECO:0000256" key="5">
    <source>
        <dbReference type="ARBA" id="ARBA00022679"/>
    </source>
</evidence>
<dbReference type="GO" id="GO:0070026">
    <property type="term" value="F:nitric oxide binding"/>
    <property type="evidence" value="ECO:0007669"/>
    <property type="project" value="UniProtKB-ARBA"/>
</dbReference>
<feature type="domain" description="GAF" evidence="11">
    <location>
        <begin position="225"/>
        <end position="367"/>
    </location>
</feature>
<dbReference type="GO" id="GO:0016020">
    <property type="term" value="C:membrane"/>
    <property type="evidence" value="ECO:0007669"/>
    <property type="project" value="InterPro"/>
</dbReference>
<dbReference type="GO" id="GO:0070483">
    <property type="term" value="P:detection of hypoxia"/>
    <property type="evidence" value="ECO:0007669"/>
    <property type="project" value="UniProtKB-ARBA"/>
</dbReference>
<comment type="cofactor">
    <cofactor evidence="1">
        <name>Mg(2+)</name>
        <dbReference type="ChEBI" id="CHEBI:18420"/>
    </cofactor>
</comment>
<keyword evidence="7" id="KW-0418">Kinase</keyword>
<dbReference type="Pfam" id="PF02518">
    <property type="entry name" value="HATPase_c"/>
    <property type="match status" value="1"/>
</dbReference>
<evidence type="ECO:0000313" key="13">
    <source>
        <dbReference type="Proteomes" id="UP000501705"/>
    </source>
</evidence>
<sequence length="573" mass="61807">MTDEHGNDPYSVRDTLSQLRLRELLSEVKERVQLILDSRDRMDGLVEAMLAVTSGLDLDETLRTIVRTAISLVDARYGALAVRGHDQLVAQFIDEGMDDETRRAIGRLPAGHGVLGVVFQQRRPLRLDDLSKHPAAVGLPENHPPMRTFLGVPVLVRGEVFGSLYLTEKADAQPFTDDDDVLVQALAAAAGIAVDNARLYESARSRQAWIEATRDIATEFLAGTESGSVLGHVVEHARTLTGSQRSFLAGPGSVDGELVITQWCGPGTGYEGTVVPVEGTVLGEAFTRRTPLRFDEASAASLGFARPETGPLLILPLCAPDSTLGVLTTLRPAGAAPYSDELVELTAAFTDQAALAMQLADAQHRMREIDLLADRDRIARDLHDHVIQRLFAIGITLQGTVGKVTVPVVRQRLSTVVNDLQEVVQEIRTSIFDLQGSQANPLQQRLERAIRQQTAETPLHATFSVSGPLSVLEAELADHAEAVVREAVSNAVRHSGADTLAVQITVDDDLTIVVTDNGWGIPNHVVRSGLRNLEQRAAKADGEFAVATAGLTLDDRNGGALPGTRLCWSVPLP</sequence>
<dbReference type="GO" id="GO:0046983">
    <property type="term" value="F:protein dimerization activity"/>
    <property type="evidence" value="ECO:0007669"/>
    <property type="project" value="InterPro"/>
</dbReference>
<keyword evidence="6" id="KW-0479">Metal-binding</keyword>
<dbReference type="RefSeq" id="WP_167462066.1">
    <property type="nucleotide sequence ID" value="NZ_CP046171.1"/>
</dbReference>
<dbReference type="Gene3D" id="3.30.565.10">
    <property type="entry name" value="Histidine kinase-like ATPase, C-terminal domain"/>
    <property type="match status" value="1"/>
</dbReference>
<dbReference type="SUPFAM" id="SSF55781">
    <property type="entry name" value="GAF domain-like"/>
    <property type="match status" value="2"/>
</dbReference>
<keyword evidence="9" id="KW-0408">Iron</keyword>
<dbReference type="GO" id="GO:0000155">
    <property type="term" value="F:phosphorelay sensor kinase activity"/>
    <property type="evidence" value="ECO:0007669"/>
    <property type="project" value="InterPro"/>
</dbReference>
<organism evidence="12 13">
    <name type="scientific">Nocardia brasiliensis</name>
    <dbReference type="NCBI Taxonomy" id="37326"/>
    <lineage>
        <taxon>Bacteria</taxon>
        <taxon>Bacillati</taxon>
        <taxon>Actinomycetota</taxon>
        <taxon>Actinomycetes</taxon>
        <taxon>Mycobacteriales</taxon>
        <taxon>Nocardiaceae</taxon>
        <taxon>Nocardia</taxon>
    </lineage>
</organism>
<evidence type="ECO:0000256" key="10">
    <source>
        <dbReference type="ARBA" id="ARBA00023012"/>
    </source>
</evidence>
<dbReference type="GO" id="GO:0070025">
    <property type="term" value="F:carbon monoxide binding"/>
    <property type="evidence" value="ECO:0007669"/>
    <property type="project" value="UniProtKB-ARBA"/>
</dbReference>
<dbReference type="GO" id="GO:0020037">
    <property type="term" value="F:heme binding"/>
    <property type="evidence" value="ECO:0007669"/>
    <property type="project" value="UniProtKB-ARBA"/>
</dbReference>
<dbReference type="AlphaFoldDB" id="A0A6G9XQ85"/>
<dbReference type="Pfam" id="PF01590">
    <property type="entry name" value="GAF"/>
    <property type="match status" value="1"/>
</dbReference>
<reference evidence="12 13" key="1">
    <citation type="journal article" date="2019" name="ACS Chem. Biol.">
        <title>Identification and Mobilization of a Cryptic Antibiotic Biosynthesis Gene Locus from a Human-Pathogenic Nocardia Isolate.</title>
        <authorList>
            <person name="Herisse M."/>
            <person name="Ishida K."/>
            <person name="Porter J.L."/>
            <person name="Howden B."/>
            <person name="Hertweck C."/>
            <person name="Stinear T.P."/>
            <person name="Pidot S.J."/>
        </authorList>
    </citation>
    <scope>NUCLEOTIDE SEQUENCE [LARGE SCALE GENOMIC DNA]</scope>
    <source>
        <strain evidence="12 13">AUSMDU00024985</strain>
    </source>
</reference>
<dbReference type="Pfam" id="PF13185">
    <property type="entry name" value="GAF_2"/>
    <property type="match status" value="1"/>
</dbReference>
<dbReference type="Pfam" id="PF07730">
    <property type="entry name" value="HisKA_3"/>
    <property type="match status" value="1"/>
</dbReference>
<evidence type="ECO:0000256" key="3">
    <source>
        <dbReference type="ARBA" id="ARBA00022490"/>
    </source>
</evidence>
<protein>
    <submittedName>
        <fullName evidence="12">GAF domain-containing protein</fullName>
    </submittedName>
</protein>
<dbReference type="InterPro" id="IPR011712">
    <property type="entry name" value="Sig_transdc_His_kin_sub3_dim/P"/>
</dbReference>
<dbReference type="SMART" id="SM00065">
    <property type="entry name" value="GAF"/>
    <property type="match status" value="2"/>
</dbReference>
<dbReference type="Gene3D" id="3.30.450.40">
    <property type="match status" value="2"/>
</dbReference>
<dbReference type="GO" id="GO:0019825">
    <property type="term" value="F:oxygen binding"/>
    <property type="evidence" value="ECO:0007669"/>
    <property type="project" value="UniProtKB-ARBA"/>
</dbReference>
<evidence type="ECO:0000259" key="11">
    <source>
        <dbReference type="SMART" id="SM00065"/>
    </source>
</evidence>
<dbReference type="FunFam" id="3.30.450.40:FF:000052">
    <property type="entry name" value="Oxygen sensor histidine kinase response regulator DevS/DosS"/>
    <property type="match status" value="1"/>
</dbReference>
<dbReference type="PANTHER" id="PTHR24421:SF56">
    <property type="entry name" value="OXYGEN SENSOR HISTIDINE KINASE RESPONSE REGULATOR DOST"/>
    <property type="match status" value="1"/>
</dbReference>
<dbReference type="InterPro" id="IPR029016">
    <property type="entry name" value="GAF-like_dom_sf"/>
</dbReference>
<accession>A0A6G9XQ85</accession>
<proteinExistence type="predicted"/>
<evidence type="ECO:0000256" key="7">
    <source>
        <dbReference type="ARBA" id="ARBA00022777"/>
    </source>
</evidence>
<keyword evidence="10" id="KW-0902">Two-component regulatory system</keyword>
<dbReference type="PANTHER" id="PTHR24421">
    <property type="entry name" value="NITRATE/NITRITE SENSOR PROTEIN NARX-RELATED"/>
    <property type="match status" value="1"/>
</dbReference>
<evidence type="ECO:0000313" key="12">
    <source>
        <dbReference type="EMBL" id="QIS02993.1"/>
    </source>
</evidence>
<keyword evidence="4" id="KW-0597">Phosphoprotein</keyword>